<name>A0A9K3LCG1_9STRA</name>
<evidence type="ECO:0000313" key="1">
    <source>
        <dbReference type="EMBL" id="KAG7358731.1"/>
    </source>
</evidence>
<dbReference type="EMBL" id="JAGRRH010000014">
    <property type="protein sequence ID" value="KAG7358731.1"/>
    <property type="molecule type" value="Genomic_DNA"/>
</dbReference>
<keyword evidence="2" id="KW-1185">Reference proteome</keyword>
<dbReference type="AlphaFoldDB" id="A0A9K3LCG1"/>
<sequence length="101" mass="11538">MNNDDGDNEVKDKDLAGCPRQVIEEQRQILSYGALSEVPIKDKKNNTTGFLDMILNRAEKKVQSSDTTSLAVSEFGLNTDDLWKSFQQGTRYLNQMMRRHV</sequence>
<accession>A0A9K3LCG1</accession>
<dbReference type="Proteomes" id="UP000693970">
    <property type="component" value="Unassembled WGS sequence"/>
</dbReference>
<gene>
    <name evidence="1" type="ORF">IV203_015320</name>
</gene>
<proteinExistence type="predicted"/>
<protein>
    <submittedName>
        <fullName evidence="1">Uncharacterized protein</fullName>
    </submittedName>
</protein>
<comment type="caution">
    <text evidence="1">The sequence shown here is derived from an EMBL/GenBank/DDBJ whole genome shotgun (WGS) entry which is preliminary data.</text>
</comment>
<evidence type="ECO:0000313" key="2">
    <source>
        <dbReference type="Proteomes" id="UP000693970"/>
    </source>
</evidence>
<reference evidence="1" key="1">
    <citation type="journal article" date="2021" name="Sci. Rep.">
        <title>Diploid genomic architecture of Nitzschia inconspicua, an elite biomass production diatom.</title>
        <authorList>
            <person name="Oliver A."/>
            <person name="Podell S."/>
            <person name="Pinowska A."/>
            <person name="Traller J.C."/>
            <person name="Smith S.R."/>
            <person name="McClure R."/>
            <person name="Beliaev A."/>
            <person name="Bohutskyi P."/>
            <person name="Hill E.A."/>
            <person name="Rabines A."/>
            <person name="Zheng H."/>
            <person name="Allen L.Z."/>
            <person name="Kuo A."/>
            <person name="Grigoriev I.V."/>
            <person name="Allen A.E."/>
            <person name="Hazlebeck D."/>
            <person name="Allen E.E."/>
        </authorList>
    </citation>
    <scope>NUCLEOTIDE SEQUENCE</scope>
    <source>
        <strain evidence="1">Hildebrandi</strain>
    </source>
</reference>
<reference evidence="1" key="2">
    <citation type="submission" date="2021-04" db="EMBL/GenBank/DDBJ databases">
        <authorList>
            <person name="Podell S."/>
        </authorList>
    </citation>
    <scope>NUCLEOTIDE SEQUENCE</scope>
    <source>
        <strain evidence="1">Hildebrandi</strain>
    </source>
</reference>
<organism evidence="1 2">
    <name type="scientific">Nitzschia inconspicua</name>
    <dbReference type="NCBI Taxonomy" id="303405"/>
    <lineage>
        <taxon>Eukaryota</taxon>
        <taxon>Sar</taxon>
        <taxon>Stramenopiles</taxon>
        <taxon>Ochrophyta</taxon>
        <taxon>Bacillariophyta</taxon>
        <taxon>Bacillariophyceae</taxon>
        <taxon>Bacillariophycidae</taxon>
        <taxon>Bacillariales</taxon>
        <taxon>Bacillariaceae</taxon>
        <taxon>Nitzschia</taxon>
    </lineage>
</organism>